<dbReference type="RefSeq" id="WP_209294011.1">
    <property type="nucleotide sequence ID" value="NZ_JAFIQO010000174.1"/>
</dbReference>
<dbReference type="EMBL" id="JAFIQO010000174">
    <property type="protein sequence ID" value="MBP0058369.1"/>
    <property type="molecule type" value="Genomic_DNA"/>
</dbReference>
<evidence type="ECO:0000313" key="3">
    <source>
        <dbReference type="EMBL" id="MBP0058369.1"/>
    </source>
</evidence>
<feature type="domain" description="BIG2" evidence="2">
    <location>
        <begin position="34"/>
        <end position="110"/>
    </location>
</feature>
<feature type="chain" id="PRO_5045363608" evidence="1">
    <location>
        <begin position="21"/>
        <end position="413"/>
    </location>
</feature>
<dbReference type="SMART" id="SM00635">
    <property type="entry name" value="BID_2"/>
    <property type="match status" value="2"/>
</dbReference>
<name>A0ABS3ZM07_9FIRM</name>
<dbReference type="SUPFAM" id="SSF102588">
    <property type="entry name" value="LmbE-like"/>
    <property type="match status" value="1"/>
</dbReference>
<dbReference type="InterPro" id="IPR003737">
    <property type="entry name" value="GlcNAc_PI_deacetylase-related"/>
</dbReference>
<keyword evidence="1" id="KW-0732">Signal</keyword>
<dbReference type="Gene3D" id="2.60.40.1080">
    <property type="match status" value="2"/>
</dbReference>
<dbReference type="Proteomes" id="UP001315001">
    <property type="component" value="Unassembled WGS sequence"/>
</dbReference>
<evidence type="ECO:0000313" key="4">
    <source>
        <dbReference type="Proteomes" id="UP001315001"/>
    </source>
</evidence>
<dbReference type="InterPro" id="IPR024078">
    <property type="entry name" value="LmbE-like_dom_sf"/>
</dbReference>
<evidence type="ECO:0000256" key="1">
    <source>
        <dbReference type="SAM" id="SignalP"/>
    </source>
</evidence>
<dbReference type="InterPro" id="IPR008964">
    <property type="entry name" value="Invasin/intimin_cell_adhesion"/>
</dbReference>
<organism evidence="3 4">
    <name type="scientific">Anaerobutyricum soehngenii</name>
    <dbReference type="NCBI Taxonomy" id="105843"/>
    <lineage>
        <taxon>Bacteria</taxon>
        <taxon>Bacillati</taxon>
        <taxon>Bacillota</taxon>
        <taxon>Clostridia</taxon>
        <taxon>Lachnospirales</taxon>
        <taxon>Lachnospiraceae</taxon>
        <taxon>Anaerobutyricum</taxon>
    </lineage>
</organism>
<comment type="caution">
    <text evidence="3">The sequence shown here is derived from an EMBL/GenBank/DDBJ whole genome shotgun (WGS) entry which is preliminary data.</text>
</comment>
<evidence type="ECO:0000259" key="2">
    <source>
        <dbReference type="SMART" id="SM00635"/>
    </source>
</evidence>
<accession>A0ABS3ZM07</accession>
<dbReference type="Pfam" id="PF02585">
    <property type="entry name" value="PIG-L"/>
    <property type="match status" value="1"/>
</dbReference>
<dbReference type="Pfam" id="PF02368">
    <property type="entry name" value="Big_2"/>
    <property type="match status" value="1"/>
</dbReference>
<keyword evidence="4" id="KW-1185">Reference proteome</keyword>
<feature type="domain" description="BIG2" evidence="2">
    <location>
        <begin position="119"/>
        <end position="196"/>
    </location>
</feature>
<sequence length="413" mass="47264">MKTSKKILLMSFFIIAGLMAGNIQCQAKQNNIPAVKSVKVKNKKKIVLYQGNKYKIKQSIPSLKNKKIVWKSSNKKVLLISSKGIMKTKKIGKSKVVAWNKGKKTKVSFTVKVKQRGVNVSKILFDQNNVRIMEYGERRQLVANVLPSNATNKGIEWKSLNNSIATVDQNGVVTAKRPSENVDIIASSKEDNRKFAVWHISITANRGYITKQILDSKKLDDVNKLMIVSHPDDELFWGGGHLLQDKYFVVCVTNDYQNDERKNEFIRMMKTTGEECLVLDYPDSRINVGSMKKDIDLLTTSQKGLKKDLTLLLSYKKWDEVVTHNPDGEYGKYNHQKVSQFVTECYKEVNKNLNNLYYFGKFYWGEVPGEQLPQNIVDKKYELIKSYIPTAAGAVKAFGHMLPYENWIEADKW</sequence>
<feature type="signal peptide" evidence="1">
    <location>
        <begin position="1"/>
        <end position="20"/>
    </location>
</feature>
<dbReference type="Gene3D" id="3.40.50.10320">
    <property type="entry name" value="LmbE-like"/>
    <property type="match status" value="1"/>
</dbReference>
<proteinExistence type="predicted"/>
<gene>
    <name evidence="3" type="ORF">JYQ75_13385</name>
</gene>
<protein>
    <submittedName>
        <fullName evidence="3">Ig-like domain-containing protein</fullName>
    </submittedName>
</protein>
<dbReference type="InterPro" id="IPR003343">
    <property type="entry name" value="Big_2"/>
</dbReference>
<dbReference type="SUPFAM" id="SSF49373">
    <property type="entry name" value="Invasin/intimin cell-adhesion fragments"/>
    <property type="match status" value="2"/>
</dbReference>
<reference evidence="3 4" key="1">
    <citation type="submission" date="2021-02" db="EMBL/GenBank/DDBJ databases">
        <title>Lactate utilizing bacteria of the human gut.</title>
        <authorList>
            <person name="Sheridan P.O."/>
        </authorList>
    </citation>
    <scope>NUCLEOTIDE SEQUENCE [LARGE SCALE GENOMIC DNA]</scope>
    <source>
        <strain evidence="3 4">HTF-83D</strain>
    </source>
</reference>